<evidence type="ECO:0000313" key="3">
    <source>
        <dbReference type="Proteomes" id="UP000036334"/>
    </source>
</evidence>
<protein>
    <submittedName>
        <fullName evidence="2">Uncharacterized protein</fullName>
    </submittedName>
</protein>
<dbReference type="PATRIC" id="fig|29311.20.peg.2956"/>
<proteinExistence type="predicted"/>
<feature type="non-terminal residue" evidence="2">
    <location>
        <position position="146"/>
    </location>
</feature>
<reference evidence="2 3" key="1">
    <citation type="submission" date="2015-05" db="EMBL/GenBank/DDBJ databases">
        <title>Genome sequence of Mycobacterium haemophilum.</title>
        <authorList>
            <person name="Greninger A.L."/>
            <person name="Cunningham G."/>
            <person name="Miller S."/>
        </authorList>
    </citation>
    <scope>NUCLEOTIDE SEQUENCE [LARGE SCALE GENOMIC DNA]</scope>
    <source>
        <strain evidence="3">UC1</strain>
    </source>
</reference>
<accession>A0A0I9YZ71</accession>
<evidence type="ECO:0000256" key="1">
    <source>
        <dbReference type="SAM" id="MobiDB-lite"/>
    </source>
</evidence>
<feature type="region of interest" description="Disordered" evidence="1">
    <location>
        <begin position="1"/>
        <end position="146"/>
    </location>
</feature>
<feature type="compositionally biased region" description="Basic and acidic residues" evidence="1">
    <location>
        <begin position="79"/>
        <end position="99"/>
    </location>
</feature>
<comment type="caution">
    <text evidence="2">The sequence shown here is derived from an EMBL/GenBank/DDBJ whole genome shotgun (WGS) entry which is preliminary data.</text>
</comment>
<organism evidence="2 3">
    <name type="scientific">Mycobacterium haemophilum</name>
    <dbReference type="NCBI Taxonomy" id="29311"/>
    <lineage>
        <taxon>Bacteria</taxon>
        <taxon>Bacillati</taxon>
        <taxon>Actinomycetota</taxon>
        <taxon>Actinomycetes</taxon>
        <taxon>Mycobacteriales</taxon>
        <taxon>Mycobacteriaceae</taxon>
        <taxon>Mycobacterium</taxon>
    </lineage>
</organism>
<gene>
    <name evidence="2" type="ORF">ABH38_19115</name>
</gene>
<dbReference type="EMBL" id="LDPR01000027">
    <property type="protein sequence ID" value="KLO34407.1"/>
    <property type="molecule type" value="Genomic_DNA"/>
</dbReference>
<name>A0A0I9YZ71_9MYCO</name>
<evidence type="ECO:0000313" key="2">
    <source>
        <dbReference type="EMBL" id="KLO34407.1"/>
    </source>
</evidence>
<feature type="compositionally biased region" description="Polar residues" evidence="1">
    <location>
        <begin position="1"/>
        <end position="10"/>
    </location>
</feature>
<dbReference type="Proteomes" id="UP000036334">
    <property type="component" value="Unassembled WGS sequence"/>
</dbReference>
<sequence>MSESENNFYSQYVGEGSSPPPPACSGDSAEEDAEATVSPFDPLGGPHNGAASPSQSPEPEPPPYAPAPPTAETVAPLDSEGHTQIVDREQMRREMEILRNAKSPGAAPEENTAPYDHGASVQRPWDRAAQASDGGRHTAPPPPPPN</sequence>
<dbReference type="AlphaFoldDB" id="A0A0I9YZ71"/>
<feature type="compositionally biased region" description="Pro residues" evidence="1">
    <location>
        <begin position="56"/>
        <end position="69"/>
    </location>
</feature>
<keyword evidence="3" id="KW-1185">Reference proteome</keyword>